<dbReference type="Gene3D" id="3.30.110.170">
    <property type="entry name" value="Protein of unknown function (DUF541), domain 1"/>
    <property type="match status" value="1"/>
</dbReference>
<name>A0A0F9C4P0_9ZZZZ</name>
<dbReference type="Gene3D" id="3.30.70.2970">
    <property type="entry name" value="Protein of unknown function (DUF541), domain 2"/>
    <property type="match status" value="1"/>
</dbReference>
<accession>A0A0F9C4P0</accession>
<dbReference type="EMBL" id="LAZR01034856">
    <property type="protein sequence ID" value="KKL35159.1"/>
    <property type="molecule type" value="Genomic_DNA"/>
</dbReference>
<organism evidence="1">
    <name type="scientific">marine sediment metagenome</name>
    <dbReference type="NCBI Taxonomy" id="412755"/>
    <lineage>
        <taxon>unclassified sequences</taxon>
        <taxon>metagenomes</taxon>
        <taxon>ecological metagenomes</taxon>
    </lineage>
</organism>
<protein>
    <recommendedName>
        <fullName evidence="2">DUF541 domain-containing protein</fullName>
    </recommendedName>
</protein>
<dbReference type="InterPro" id="IPR007497">
    <property type="entry name" value="SIMPL/DUF541"/>
</dbReference>
<evidence type="ECO:0000313" key="1">
    <source>
        <dbReference type="EMBL" id="KKL35159.1"/>
    </source>
</evidence>
<comment type="caution">
    <text evidence="1">The sequence shown here is derived from an EMBL/GenBank/DDBJ whole genome shotgun (WGS) entry which is preliminary data.</text>
</comment>
<proteinExistence type="predicted"/>
<feature type="non-terminal residue" evidence="1">
    <location>
        <position position="1"/>
    </location>
</feature>
<evidence type="ECO:0008006" key="2">
    <source>
        <dbReference type="Google" id="ProtNLM"/>
    </source>
</evidence>
<reference evidence="1" key="1">
    <citation type="journal article" date="2015" name="Nature">
        <title>Complex archaea that bridge the gap between prokaryotes and eukaryotes.</title>
        <authorList>
            <person name="Spang A."/>
            <person name="Saw J.H."/>
            <person name="Jorgensen S.L."/>
            <person name="Zaremba-Niedzwiedzka K."/>
            <person name="Martijn J."/>
            <person name="Lind A.E."/>
            <person name="van Eijk R."/>
            <person name="Schleper C."/>
            <person name="Guy L."/>
            <person name="Ettema T.J."/>
        </authorList>
    </citation>
    <scope>NUCLEOTIDE SEQUENCE</scope>
</reference>
<dbReference type="AlphaFoldDB" id="A0A0F9C4P0"/>
<sequence>DLAYTPEVAAETAHLYERVARVIPAIEWPSFAPYIKAINDLKIPNSKILREMYEFSSPAAANPYGVPQPAAVPAGTRVSQVLKLKVALDKGAGMDKLAGIVSRVLDAANKAGVGFKQMSQWQMQVTGRTTVTPVTYVLEDATALRKKAVADSLSKAGAIKGALAASGVKAGKLVGVAYAQPPQGQWAVAWQTAVAGAQMRDGKSAVSSSPEEVTVYCSMSYTYEVEQPKK</sequence>
<dbReference type="Pfam" id="PF04402">
    <property type="entry name" value="SIMPL"/>
    <property type="match status" value="1"/>
</dbReference>
<gene>
    <name evidence="1" type="ORF">LCGC14_2368300</name>
</gene>